<dbReference type="AlphaFoldDB" id="A0A7X2PEX6"/>
<dbReference type="SMART" id="SM00902">
    <property type="entry name" value="Fe_hyd_SSU"/>
    <property type="match status" value="1"/>
</dbReference>
<dbReference type="RefSeq" id="WP_154426667.1">
    <property type="nucleotide sequence ID" value="NZ_JAQYGB010000081.1"/>
</dbReference>
<dbReference type="InterPro" id="IPR009016">
    <property type="entry name" value="Fe_hydrogenase"/>
</dbReference>
<evidence type="ECO:0000313" key="10">
    <source>
        <dbReference type="Proteomes" id="UP000460549"/>
    </source>
</evidence>
<dbReference type="Pfam" id="PF12838">
    <property type="entry name" value="Fer4_7"/>
    <property type="match status" value="1"/>
</dbReference>
<evidence type="ECO:0000313" key="9">
    <source>
        <dbReference type="EMBL" id="MSU07158.1"/>
    </source>
</evidence>
<dbReference type="Gene3D" id="3.40.950.10">
    <property type="entry name" value="Fe-only Hydrogenase (Larger Subunit), Chain L, domain 3"/>
    <property type="match status" value="1"/>
</dbReference>
<dbReference type="InterPro" id="IPR004108">
    <property type="entry name" value="Fe_hydrogenase_lsu_C"/>
</dbReference>
<dbReference type="FunFam" id="3.30.70.20:FF:000035">
    <property type="entry name" value="Iron hydrogenase 1"/>
    <property type="match status" value="1"/>
</dbReference>
<dbReference type="InterPro" id="IPR019574">
    <property type="entry name" value="NADH_UbQ_OxRdtase_Gsu_4Fe4S-bd"/>
</dbReference>
<evidence type="ECO:0000256" key="3">
    <source>
        <dbReference type="ARBA" id="ARBA00022737"/>
    </source>
</evidence>
<dbReference type="InterPro" id="IPR017900">
    <property type="entry name" value="4Fe4S_Fe_S_CS"/>
</dbReference>
<dbReference type="PANTHER" id="PTHR11615">
    <property type="entry name" value="NITRATE, FORMATE, IRON DEHYDROGENASE"/>
    <property type="match status" value="1"/>
</dbReference>
<dbReference type="GO" id="GO:0005506">
    <property type="term" value="F:iron ion binding"/>
    <property type="evidence" value="ECO:0007669"/>
    <property type="project" value="InterPro"/>
</dbReference>
<dbReference type="InterPro" id="IPR036010">
    <property type="entry name" value="2Fe-2S_ferredoxin-like_sf"/>
</dbReference>
<dbReference type="InterPro" id="IPR013352">
    <property type="entry name" value="Fe_hydrogenase_subset"/>
</dbReference>
<evidence type="ECO:0000259" key="6">
    <source>
        <dbReference type="PROSITE" id="PS51085"/>
    </source>
</evidence>
<dbReference type="EMBL" id="VUNN01000028">
    <property type="protein sequence ID" value="MSU07158.1"/>
    <property type="molecule type" value="Genomic_DNA"/>
</dbReference>
<dbReference type="Pfam" id="PF13510">
    <property type="entry name" value="Fer2_4"/>
    <property type="match status" value="1"/>
</dbReference>
<dbReference type="Gene3D" id="3.10.20.740">
    <property type="match status" value="1"/>
</dbReference>
<keyword evidence="3" id="KW-0677">Repeat</keyword>
<evidence type="ECO:0000259" key="7">
    <source>
        <dbReference type="PROSITE" id="PS51379"/>
    </source>
</evidence>
<keyword evidence="2" id="KW-0479">Metal-binding</keyword>
<protein>
    <submittedName>
        <fullName evidence="9">Ferredoxin</fullName>
    </submittedName>
</protein>
<accession>A0A7X2PEX6</accession>
<dbReference type="GO" id="GO:0051539">
    <property type="term" value="F:4 iron, 4 sulfur cluster binding"/>
    <property type="evidence" value="ECO:0007669"/>
    <property type="project" value="UniProtKB-KW"/>
</dbReference>
<comment type="caution">
    <text evidence="9">The sequence shown here is derived from an EMBL/GenBank/DDBJ whole genome shotgun (WGS) entry which is preliminary data.</text>
</comment>
<sequence>MAIHLTIQGVEVTVEEGTTVLEAARKAGIRIPTLCYHPDLKPFGSCGLCVCKQEGSAKIIRACSAPAAEGMKIITHDNELFEVRKTILELVMSTHPASCLTCVRNNKCELQKLCVEYGIREQPFEERIPDLPKDKSTGTIVLDPSKCIKCGRCVQVCQSLQGVYALEFIGRGDSTLMTPAASLPLNDSPCIKCGQCATHCPVGAIYELDEGGTFLHEASKSEKVVAVQIAPAVRVALGEEFGFKAGEITTGKIYTALKRLGADYVFDTNFGADMTIMEEGSELVKRVSEGGVLPQLTSCCPGWIEYVTKYYPDLIENLSSAKSPMMMQGAITKTYWAEKMGIDPANVYSVAIMPCTAKKIEIKRDEHMKSSGYDDVDLVLTTRELARIIRQRGIDFASLPETEVDSPIGEYSGAGTIFGVTGGVMEAAIRTAYNAITGKDLSDPDIMTVRGRGEFRHGAIDVDGKATLRFGVVHGMANAKEVLDEIRNAKARGERAPYEFIEIMACRGGCIAGGGQPLGTDDEIRSKRTSGSYTDDKNCAKRCSHQNPSVQKIYSEFFEAPLSEKAHHLLHTSYKEVPVYKN</sequence>
<dbReference type="NCBIfam" id="NF040763">
    <property type="entry name" value="FeFe_hydrog_A6"/>
    <property type="match status" value="1"/>
</dbReference>
<dbReference type="Proteomes" id="UP000460549">
    <property type="component" value="Unassembled WGS sequence"/>
</dbReference>
<feature type="domain" description="4Fe-4S ferredoxin-type" evidence="7">
    <location>
        <begin position="181"/>
        <end position="211"/>
    </location>
</feature>
<dbReference type="CDD" id="cd00207">
    <property type="entry name" value="fer2"/>
    <property type="match status" value="1"/>
</dbReference>
<dbReference type="InterPro" id="IPR003149">
    <property type="entry name" value="Fe_hydrogenase_ssu"/>
</dbReference>
<dbReference type="Pfam" id="PF02256">
    <property type="entry name" value="Fe_hyd_SSU"/>
    <property type="match status" value="1"/>
</dbReference>
<dbReference type="InterPro" id="IPR036991">
    <property type="entry name" value="Fe_hydrogenase_ssu_sf"/>
</dbReference>
<evidence type="ECO:0000259" key="8">
    <source>
        <dbReference type="PROSITE" id="PS51839"/>
    </source>
</evidence>
<evidence type="ECO:0000256" key="4">
    <source>
        <dbReference type="ARBA" id="ARBA00023004"/>
    </source>
</evidence>
<dbReference type="SUPFAM" id="SSF53920">
    <property type="entry name" value="Fe-only hydrogenase"/>
    <property type="match status" value="1"/>
</dbReference>
<dbReference type="InterPro" id="IPR001041">
    <property type="entry name" value="2Fe-2S_ferredoxin-type"/>
</dbReference>
<keyword evidence="10" id="KW-1185">Reference proteome</keyword>
<dbReference type="NCBIfam" id="TIGR02512">
    <property type="entry name" value="FeFe_hydrog_A"/>
    <property type="match status" value="1"/>
</dbReference>
<dbReference type="GO" id="GO:0008901">
    <property type="term" value="F:ferredoxin hydrogenase activity"/>
    <property type="evidence" value="ECO:0007669"/>
    <property type="project" value="InterPro"/>
</dbReference>
<dbReference type="InterPro" id="IPR049830">
    <property type="entry name" value="HndD"/>
</dbReference>
<dbReference type="Pfam" id="PF10588">
    <property type="entry name" value="NADH-G_4Fe-4S_3"/>
    <property type="match status" value="1"/>
</dbReference>
<dbReference type="PROSITE" id="PS00198">
    <property type="entry name" value="4FE4S_FER_1"/>
    <property type="match status" value="1"/>
</dbReference>
<dbReference type="SUPFAM" id="SSF54292">
    <property type="entry name" value="2Fe-2S ferredoxin-like"/>
    <property type="match status" value="1"/>
</dbReference>
<keyword evidence="5" id="KW-0411">Iron-sulfur</keyword>
<dbReference type="Gene3D" id="4.10.260.20">
    <property type="entry name" value="Iron hydrogenase, small subunit"/>
    <property type="match status" value="1"/>
</dbReference>
<dbReference type="Gene3D" id="3.30.70.20">
    <property type="match status" value="1"/>
</dbReference>
<dbReference type="PROSITE" id="PS51379">
    <property type="entry name" value="4FE4S_FER_2"/>
    <property type="match status" value="2"/>
</dbReference>
<dbReference type="SUPFAM" id="SSF54862">
    <property type="entry name" value="4Fe-4S ferredoxins"/>
    <property type="match status" value="1"/>
</dbReference>
<dbReference type="Pfam" id="PF02906">
    <property type="entry name" value="Fe_hyd_lg_C"/>
    <property type="match status" value="1"/>
</dbReference>
<gene>
    <name evidence="9" type="ORF">FYJ80_10335</name>
</gene>
<feature type="domain" description="4Fe-4S His(Cys)3-ligated-type" evidence="8">
    <location>
        <begin position="79"/>
        <end position="118"/>
    </location>
</feature>
<dbReference type="Gene3D" id="3.40.50.1780">
    <property type="match status" value="1"/>
</dbReference>
<evidence type="ECO:0000256" key="1">
    <source>
        <dbReference type="ARBA" id="ARBA00022485"/>
    </source>
</evidence>
<evidence type="ECO:0000256" key="5">
    <source>
        <dbReference type="ARBA" id="ARBA00023014"/>
    </source>
</evidence>
<evidence type="ECO:0000256" key="2">
    <source>
        <dbReference type="ARBA" id="ARBA00022723"/>
    </source>
</evidence>
<feature type="domain" description="4Fe-4S ferredoxin-type" evidence="7">
    <location>
        <begin position="138"/>
        <end position="168"/>
    </location>
</feature>
<proteinExistence type="predicted"/>
<feature type="domain" description="2Fe-2S ferredoxin-type" evidence="6">
    <location>
        <begin position="1"/>
        <end position="79"/>
    </location>
</feature>
<dbReference type="InterPro" id="IPR017896">
    <property type="entry name" value="4Fe4S_Fe-S-bd"/>
</dbReference>
<reference evidence="9 10" key="1">
    <citation type="submission" date="2019-08" db="EMBL/GenBank/DDBJ databases">
        <title>In-depth cultivation of the pig gut microbiome towards novel bacterial diversity and tailored functional studies.</title>
        <authorList>
            <person name="Wylensek D."/>
            <person name="Hitch T.C.A."/>
            <person name="Clavel T."/>
        </authorList>
    </citation>
    <scope>NUCLEOTIDE SEQUENCE [LARGE SCALE GENOMIC DNA]</scope>
    <source>
        <strain evidence="9 10">NM-380-WT-3C1</strain>
    </source>
</reference>
<dbReference type="PROSITE" id="PS51085">
    <property type="entry name" value="2FE2S_FER_2"/>
    <property type="match status" value="1"/>
</dbReference>
<organism evidence="9 10">
    <name type="scientific">Bullifex porci</name>
    <dbReference type="NCBI Taxonomy" id="2606638"/>
    <lineage>
        <taxon>Bacteria</taxon>
        <taxon>Pseudomonadati</taxon>
        <taxon>Spirochaetota</taxon>
        <taxon>Spirochaetia</taxon>
        <taxon>Spirochaetales</taxon>
        <taxon>Spirochaetaceae</taxon>
        <taxon>Bullifex</taxon>
    </lineage>
</organism>
<dbReference type="PROSITE" id="PS51839">
    <property type="entry name" value="4FE4S_HC3"/>
    <property type="match status" value="1"/>
</dbReference>
<keyword evidence="1" id="KW-0004">4Fe-4S</keyword>
<name>A0A7X2PEX6_9SPIO</name>
<keyword evidence="4" id="KW-0408">Iron</keyword>
<dbReference type="SMART" id="SM00929">
    <property type="entry name" value="NADH-G_4Fe-4S_3"/>
    <property type="match status" value="1"/>
</dbReference>
<dbReference type="InterPro" id="IPR050340">
    <property type="entry name" value="Cytosolic_Fe-S_CAF"/>
</dbReference>